<keyword evidence="2" id="KW-1185">Reference proteome</keyword>
<dbReference type="KEGG" id="fln:FLA_2529"/>
<organism evidence="1 2">
    <name type="scientific">Filimonas lacunae</name>
    <dbReference type="NCBI Taxonomy" id="477680"/>
    <lineage>
        <taxon>Bacteria</taxon>
        <taxon>Pseudomonadati</taxon>
        <taxon>Bacteroidota</taxon>
        <taxon>Chitinophagia</taxon>
        <taxon>Chitinophagales</taxon>
        <taxon>Chitinophagaceae</taxon>
        <taxon>Filimonas</taxon>
    </lineage>
</organism>
<dbReference type="STRING" id="477680.SAMN05421788_107174"/>
<dbReference type="AlphaFoldDB" id="A0A173MGA0"/>
<dbReference type="OrthoDB" id="5510929at2"/>
<dbReference type="PROSITE" id="PS51257">
    <property type="entry name" value="PROKAR_LIPOPROTEIN"/>
    <property type="match status" value="1"/>
</dbReference>
<accession>A0A173MGA0</accession>
<proteinExistence type="predicted"/>
<dbReference type="Pfam" id="PF14064">
    <property type="entry name" value="HmuY"/>
    <property type="match status" value="1"/>
</dbReference>
<evidence type="ECO:0000313" key="2">
    <source>
        <dbReference type="Proteomes" id="UP000186917"/>
    </source>
</evidence>
<dbReference type="InterPro" id="IPR025921">
    <property type="entry name" value="HmuY"/>
</dbReference>
<dbReference type="RefSeq" id="WP_076380765.1">
    <property type="nucleotide sequence ID" value="NZ_AP017422.1"/>
</dbReference>
<dbReference type="CDD" id="cd12105">
    <property type="entry name" value="HmuY"/>
    <property type="match status" value="1"/>
</dbReference>
<dbReference type="Proteomes" id="UP000186917">
    <property type="component" value="Unassembled WGS sequence"/>
</dbReference>
<dbReference type="EMBL" id="FTOR01000007">
    <property type="protein sequence ID" value="SIT27218.1"/>
    <property type="molecule type" value="Genomic_DNA"/>
</dbReference>
<evidence type="ECO:0000313" key="1">
    <source>
        <dbReference type="EMBL" id="SIT27218.1"/>
    </source>
</evidence>
<name>A0A173MGA0_9BACT</name>
<sequence length="218" mass="23728">MRIATLTIGMAMIVCSCTKSNDNPGLEDGISIIVTDLPGDTTANMSEGGSNTFKTLYFNLATGKKADITDATKTSLNWDLAFTGPYNSEVYVNYGGYAYNPGYGGAGKGAVIQVDKPYNEVTTAPSDAEFDNATLTKIGWEVGSSGGWFFYSLDNHIAVPIKNRTFVLRTASGKYAKLELLNIYKGNPPVVTDLYWPAPYLTFRFFLQEDGSKNIKTN</sequence>
<protein>
    <submittedName>
        <fullName evidence="1">HmuY protein</fullName>
    </submittedName>
</protein>
<gene>
    <name evidence="1" type="ORF">SAMN05421788_107174</name>
</gene>
<reference evidence="2" key="1">
    <citation type="submission" date="2017-01" db="EMBL/GenBank/DDBJ databases">
        <authorList>
            <person name="Varghese N."/>
            <person name="Submissions S."/>
        </authorList>
    </citation>
    <scope>NUCLEOTIDE SEQUENCE [LARGE SCALE GENOMIC DNA]</scope>
    <source>
        <strain evidence="2">DSM 21054</strain>
    </source>
</reference>